<evidence type="ECO:0000256" key="3">
    <source>
        <dbReference type="ARBA" id="ARBA00006534"/>
    </source>
</evidence>
<dbReference type="CDD" id="cd03145">
    <property type="entry name" value="GAT1_cyanophycinase"/>
    <property type="match status" value="1"/>
</dbReference>
<gene>
    <name evidence="10" type="ORF">SAMN02745219_00718</name>
</gene>
<dbReference type="GO" id="GO:0008236">
    <property type="term" value="F:serine-type peptidase activity"/>
    <property type="evidence" value="ECO:0007669"/>
    <property type="project" value="UniProtKB-KW"/>
</dbReference>
<reference evidence="11" key="1">
    <citation type="submission" date="2016-11" db="EMBL/GenBank/DDBJ databases">
        <authorList>
            <person name="Varghese N."/>
            <person name="Submissions S."/>
        </authorList>
    </citation>
    <scope>NUCLEOTIDE SEQUENCE [LARGE SCALE GENOMIC DNA]</scope>
    <source>
        <strain evidence="11">DSM 16057</strain>
    </source>
</reference>
<organism evidence="10 11">
    <name type="scientific">Desulfofundulus thermosubterraneus DSM 16057</name>
    <dbReference type="NCBI Taxonomy" id="1121432"/>
    <lineage>
        <taxon>Bacteria</taxon>
        <taxon>Bacillati</taxon>
        <taxon>Bacillota</taxon>
        <taxon>Clostridia</taxon>
        <taxon>Eubacteriales</taxon>
        <taxon>Peptococcaceae</taxon>
        <taxon>Desulfofundulus</taxon>
    </lineage>
</organism>
<dbReference type="InterPro" id="IPR005320">
    <property type="entry name" value="Peptidase_S51"/>
</dbReference>
<dbReference type="PANTHER" id="PTHR36175:SF1">
    <property type="entry name" value="CYANOPHYCINASE"/>
    <property type="match status" value="1"/>
</dbReference>
<dbReference type="Gene3D" id="3.40.50.880">
    <property type="match status" value="1"/>
</dbReference>
<comment type="similarity">
    <text evidence="3">Belongs to the peptidase S51 family.</text>
</comment>
<comment type="function">
    <text evidence="2">Exopeptidase that catalyzes the hydrolytic cleavage of multi-L-arginyl-poly-L-aspartic acid (cyanophycin; a water-insoluble reserve polymer) into aspartate-arginine dipeptides.</text>
</comment>
<dbReference type="SUPFAM" id="SSF52317">
    <property type="entry name" value="Class I glutamine amidotransferase-like"/>
    <property type="match status" value="1"/>
</dbReference>
<keyword evidence="11" id="KW-1185">Reference proteome</keyword>
<dbReference type="NCBIfam" id="TIGR02069">
    <property type="entry name" value="cyanophycinase"/>
    <property type="match status" value="1"/>
</dbReference>
<dbReference type="InterPro" id="IPR029062">
    <property type="entry name" value="Class_I_gatase-like"/>
</dbReference>
<evidence type="ECO:0000256" key="4">
    <source>
        <dbReference type="ARBA" id="ARBA00013115"/>
    </source>
</evidence>
<evidence type="ECO:0000256" key="5">
    <source>
        <dbReference type="ARBA" id="ARBA00015719"/>
    </source>
</evidence>
<feature type="active site" description="Charge relay system" evidence="9">
    <location>
        <position position="206"/>
    </location>
</feature>
<evidence type="ECO:0000313" key="11">
    <source>
        <dbReference type="Proteomes" id="UP000184529"/>
    </source>
</evidence>
<protein>
    <recommendedName>
        <fullName evidence="5">Cyanophycinase</fullName>
        <ecNumber evidence="4">3.4.15.6</ecNumber>
    </recommendedName>
</protein>
<evidence type="ECO:0000313" key="10">
    <source>
        <dbReference type="EMBL" id="SHI63050.1"/>
    </source>
</evidence>
<evidence type="ECO:0000256" key="6">
    <source>
        <dbReference type="ARBA" id="ARBA00022670"/>
    </source>
</evidence>
<dbReference type="InterPro" id="IPR011811">
    <property type="entry name" value="Peptidase_S51_cyanophycinase"/>
</dbReference>
<feature type="active site" description="Charge relay system" evidence="9">
    <location>
        <position position="179"/>
    </location>
</feature>
<accession>A0A1M6CQ16</accession>
<feature type="active site" description="Charge relay system" evidence="9">
    <location>
        <position position="137"/>
    </location>
</feature>
<dbReference type="AlphaFoldDB" id="A0A1M6CQ16"/>
<sequence>MAVNGFLQKGTGGSFLLIGGAEDKEGECLILREFVRLAGGERASIVVITTATRLPGEVGEAYRRVFLRLGADNVLPVHLDSREKAGDPRHAAILQRATGIFFTGGDQLRIARILGRTLFEHALEAASRAGVVIGGTSAGAAAMGEIMIADGRGGRSPGKNTVKMAPGLGLISGVVIDQHFAQRGRIGRLLAAVAHNPHVLGIGIDEDTAIVVSPAGRFAVLGSGTVTVVDGRTIEHTNASDLQPQPMLALTGVTLHVLPQGYGYDFKSQKPYSPGSSFGEGTF</sequence>
<dbReference type="GO" id="GO:0006508">
    <property type="term" value="P:proteolysis"/>
    <property type="evidence" value="ECO:0007669"/>
    <property type="project" value="UniProtKB-KW"/>
</dbReference>
<keyword evidence="7" id="KW-0378">Hydrolase</keyword>
<dbReference type="EC" id="3.4.15.6" evidence="4"/>
<dbReference type="Proteomes" id="UP000184529">
    <property type="component" value="Unassembled WGS sequence"/>
</dbReference>
<dbReference type="RefSeq" id="WP_072867398.1">
    <property type="nucleotide sequence ID" value="NZ_FQZM01000008.1"/>
</dbReference>
<evidence type="ECO:0000256" key="1">
    <source>
        <dbReference type="ARBA" id="ARBA00001092"/>
    </source>
</evidence>
<keyword evidence="8" id="KW-0720">Serine protease</keyword>
<comment type="catalytic activity">
    <reaction evidence="1">
        <text>[L-4-(L-arginin-2-N-yl)aspartate](n) + H2O = [L-4-(L-arginin-2-N-yl)aspartate](n-1) + L-4-(L-arginin-2-N-yl)aspartate</text>
        <dbReference type="Rhea" id="RHEA:12845"/>
        <dbReference type="Rhea" id="RHEA-COMP:13728"/>
        <dbReference type="Rhea" id="RHEA-COMP:13734"/>
        <dbReference type="ChEBI" id="CHEBI:15377"/>
        <dbReference type="ChEBI" id="CHEBI:137986"/>
        <dbReference type="ChEBI" id="CHEBI:137991"/>
        <dbReference type="EC" id="3.4.15.6"/>
    </reaction>
</comment>
<dbReference type="PIRSF" id="PIRSF032067">
    <property type="entry name" value="Cyanophycinase"/>
    <property type="match status" value="1"/>
</dbReference>
<dbReference type="PANTHER" id="PTHR36175">
    <property type="entry name" value="CYANOPHYCINASE"/>
    <property type="match status" value="1"/>
</dbReference>
<dbReference type="Pfam" id="PF03575">
    <property type="entry name" value="Peptidase_S51"/>
    <property type="match status" value="1"/>
</dbReference>
<name>A0A1M6CQ16_9FIRM</name>
<evidence type="ECO:0000256" key="9">
    <source>
        <dbReference type="PIRSR" id="PIRSR032067-1"/>
    </source>
</evidence>
<evidence type="ECO:0000256" key="8">
    <source>
        <dbReference type="ARBA" id="ARBA00022825"/>
    </source>
</evidence>
<dbReference type="STRING" id="1121432.SAMN02745219_00718"/>
<proteinExistence type="inferred from homology"/>
<dbReference type="OrthoDB" id="9799980at2"/>
<evidence type="ECO:0000256" key="2">
    <source>
        <dbReference type="ARBA" id="ARBA00002039"/>
    </source>
</evidence>
<evidence type="ECO:0000256" key="7">
    <source>
        <dbReference type="ARBA" id="ARBA00022801"/>
    </source>
</evidence>
<dbReference type="EMBL" id="FQZM01000008">
    <property type="protein sequence ID" value="SHI63050.1"/>
    <property type="molecule type" value="Genomic_DNA"/>
</dbReference>
<keyword evidence="6" id="KW-0645">Protease</keyword>
<dbReference type="GO" id="GO:0008241">
    <property type="term" value="F:peptidyl-dipeptidase activity"/>
    <property type="evidence" value="ECO:0007669"/>
    <property type="project" value="UniProtKB-EC"/>
</dbReference>